<dbReference type="Proteomes" id="UP000741360">
    <property type="component" value="Unassembled WGS sequence"/>
</dbReference>
<dbReference type="SUPFAM" id="SSF143968">
    <property type="entry name" value="UbiD C-terminal domain-like"/>
    <property type="match status" value="1"/>
</dbReference>
<dbReference type="GO" id="GO:0005737">
    <property type="term" value="C:cytoplasm"/>
    <property type="evidence" value="ECO:0007669"/>
    <property type="project" value="TreeGrafter"/>
</dbReference>
<dbReference type="InterPro" id="IPR048304">
    <property type="entry name" value="UbiD_Rift_dom"/>
</dbReference>
<evidence type="ECO:0000259" key="1">
    <source>
        <dbReference type="Pfam" id="PF01977"/>
    </source>
</evidence>
<dbReference type="SUPFAM" id="SSF50475">
    <property type="entry name" value="FMN-binding split barrel"/>
    <property type="match status" value="1"/>
</dbReference>
<evidence type="ECO:0000313" key="3">
    <source>
        <dbReference type="EMBL" id="MBI3013975.1"/>
    </source>
</evidence>
<reference evidence="3" key="1">
    <citation type="submission" date="2020-07" db="EMBL/GenBank/DDBJ databases">
        <title>Huge and variable diversity of episymbiotic CPR bacteria and DPANN archaea in groundwater ecosystems.</title>
        <authorList>
            <person name="He C.Y."/>
            <person name="Keren R."/>
            <person name="Whittaker M."/>
            <person name="Farag I.F."/>
            <person name="Doudna J."/>
            <person name="Cate J.H.D."/>
            <person name="Banfield J.F."/>
        </authorList>
    </citation>
    <scope>NUCLEOTIDE SEQUENCE</scope>
    <source>
        <strain evidence="3">NC_groundwater_717_Ag_S-0.2um_59_8</strain>
    </source>
</reference>
<protein>
    <submittedName>
        <fullName evidence="3">UbiD family decarboxylase</fullName>
    </submittedName>
</protein>
<evidence type="ECO:0000313" key="4">
    <source>
        <dbReference type="Proteomes" id="UP000741360"/>
    </source>
</evidence>
<gene>
    <name evidence="3" type="ORF">HYY65_02665</name>
</gene>
<feature type="domain" description="3-octaprenyl-4-hydroxybenzoate carboxy-lyase-like Rift-related" evidence="1">
    <location>
        <begin position="2"/>
        <end position="134"/>
    </location>
</feature>
<proteinExistence type="predicted"/>
<name>A0A932LZT8_UNCTE</name>
<evidence type="ECO:0000259" key="2">
    <source>
        <dbReference type="Pfam" id="PF20696"/>
    </source>
</evidence>
<dbReference type="Gene3D" id="3.40.1670.10">
    <property type="entry name" value="UbiD C-terminal domain-like"/>
    <property type="match status" value="1"/>
</dbReference>
<dbReference type="EMBL" id="JACPSX010000045">
    <property type="protein sequence ID" value="MBI3013975.1"/>
    <property type="molecule type" value="Genomic_DNA"/>
</dbReference>
<dbReference type="Pfam" id="PF01977">
    <property type="entry name" value="UbiD"/>
    <property type="match status" value="1"/>
</dbReference>
<feature type="domain" description="3-octaprenyl-4-hydroxybenzoate carboxy-lyase-like C-terminal" evidence="2">
    <location>
        <begin position="143"/>
        <end position="272"/>
    </location>
</feature>
<dbReference type="Pfam" id="PF20696">
    <property type="entry name" value="UbiD_C"/>
    <property type="match status" value="1"/>
</dbReference>
<dbReference type="InterPro" id="IPR049381">
    <property type="entry name" value="UbiD-like_C"/>
</dbReference>
<dbReference type="PANTHER" id="PTHR30108">
    <property type="entry name" value="3-OCTAPRENYL-4-HYDROXYBENZOATE CARBOXY-LYASE-RELATED"/>
    <property type="match status" value="1"/>
</dbReference>
<sequence length="310" mass="34204">MVPSRHGVQHMKKYREYNQPFPMAIVVGGDPLLFQVSTMAVPQGVSELDFAGGIQGEAVEVFRGETTGLPIPAGAEIVVEGICRPDRPRSEGPFGEWHGYYANDGLNPLQNPTIEVQSVWHREDAILCCSQTGRYDENALQRGVTRSAMIWNELEKGGIPGIRGVWGHEAGAGQFIIVVSLRQEFSGHAKQAASLVVEKSSGASLCRYVITVDEDINPSNTNEVLWALSTRSDPVQSIEILSKRKAGPNDPMRGMVSWAGSEELLSKALIDCCRPFSRRDLFPPVVESSAEIMERIRRKFAEQIGEECFF</sequence>
<dbReference type="PANTHER" id="PTHR30108:SF17">
    <property type="entry name" value="FERULIC ACID DECARBOXYLASE 1"/>
    <property type="match status" value="1"/>
</dbReference>
<dbReference type="AlphaFoldDB" id="A0A932LZT8"/>
<accession>A0A932LZT8</accession>
<comment type="caution">
    <text evidence="3">The sequence shown here is derived from an EMBL/GenBank/DDBJ whole genome shotgun (WGS) entry which is preliminary data.</text>
</comment>
<organism evidence="3 4">
    <name type="scientific">Tectimicrobiota bacterium</name>
    <dbReference type="NCBI Taxonomy" id="2528274"/>
    <lineage>
        <taxon>Bacteria</taxon>
        <taxon>Pseudomonadati</taxon>
        <taxon>Nitrospinota/Tectimicrobiota group</taxon>
        <taxon>Candidatus Tectimicrobiota</taxon>
    </lineage>
</organism>
<dbReference type="GO" id="GO:0016831">
    <property type="term" value="F:carboxy-lyase activity"/>
    <property type="evidence" value="ECO:0007669"/>
    <property type="project" value="InterPro"/>
</dbReference>
<dbReference type="InterPro" id="IPR002830">
    <property type="entry name" value="UbiD"/>
</dbReference>